<dbReference type="RefSeq" id="YP_009005751.1">
    <property type="nucleotide sequence ID" value="NC_023564.1"/>
</dbReference>
<name>W0LMM3_9CAUD</name>
<feature type="region of interest" description="Disordered" evidence="1">
    <location>
        <begin position="238"/>
        <end position="259"/>
    </location>
</feature>
<dbReference type="EMBL" id="KF861510">
    <property type="protein sequence ID" value="AHG23789.1"/>
    <property type="molecule type" value="Genomic_DNA"/>
</dbReference>
<evidence type="ECO:0000256" key="1">
    <source>
        <dbReference type="SAM" id="MobiDB-lite"/>
    </source>
</evidence>
<gene>
    <name evidence="2" type="primary">7</name>
    <name evidence="2" type="ORF">PBI_EAGLEEYE_7</name>
</gene>
<evidence type="ECO:0000313" key="2">
    <source>
        <dbReference type="EMBL" id="AHG23789.1"/>
    </source>
</evidence>
<keyword evidence="3" id="KW-1185">Reference proteome</keyword>
<protein>
    <recommendedName>
        <fullName evidence="4">Minor tail protein</fullName>
    </recommendedName>
</protein>
<accession>W0LMM3</accession>
<feature type="compositionally biased region" description="Polar residues" evidence="1">
    <location>
        <begin position="250"/>
        <end position="259"/>
    </location>
</feature>
<sequence>MRLKGIPPEGVPAVSYVGKPQGTIVGSADRPVGKIISVPGNPGRPGDPGPRGDGLQIDGAVADTESLPTAGEHPLEMWVTTLDGNFWLSDGTAWYLAKVRGPEGPEGHPTWDSVEDKPSQFPPTQHTHQIDDVVGLQSYIDNGLSTKVTQSQVDATVDTAIEGLIGSAPEVLDSIAELADAIGDDPNFSVTVSGMIAAKADRTTTVTAGPGLTGGGDLSTSRTLAVNFGTASGTVCQGNDSRLSDARTPTAHSHSVSEVSGLQSALDSKAAASLLPVQVTQAQYDAMGSGRPARLYAIVG</sequence>
<evidence type="ECO:0008006" key="4">
    <source>
        <dbReference type="Google" id="ProtNLM"/>
    </source>
</evidence>
<proteinExistence type="predicted"/>
<organism evidence="2 3">
    <name type="scientific">Mycobacterium phage EagleEye</name>
    <dbReference type="NCBI Taxonomy" id="1429759"/>
    <lineage>
        <taxon>Viruses</taxon>
        <taxon>Duplodnaviria</taxon>
        <taxon>Heunggongvirae</taxon>
        <taxon>Uroviricota</taxon>
        <taxon>Caudoviricetes</taxon>
        <taxon>Eagleeyevirus</taxon>
        <taxon>Eagleeyevirus eagleeye</taxon>
    </lineage>
</organism>
<feature type="region of interest" description="Disordered" evidence="1">
    <location>
        <begin position="22"/>
        <end position="58"/>
    </location>
</feature>
<reference evidence="2 3" key="1">
    <citation type="submission" date="2013-11" db="EMBL/GenBank/DDBJ databases">
        <authorList>
            <person name="Awa H."/>
            <person name="Bernal J.T."/>
            <person name="Coelho R.E."/>
            <person name="Culpepper S.C."/>
            <person name="Devaraju V.S."/>
            <person name="Higgins R.T."/>
            <person name="Husein A.J."/>
            <person name="Johnston E.M."/>
            <person name="Jung J.A."/>
            <person name="Kanani-Hendijani T.A."/>
            <person name="Knapp R.E."/>
            <person name="Lepiocha N."/>
            <person name="McCarter A.J."/>
            <person name="Merlau P.R."/>
            <person name="Monfared M.S."/>
            <person name="Olney H.P."/>
            <person name="Pineda M.R."/>
            <person name="Pizzini S.E."/>
            <person name="Roberson D.J."/>
            <person name="Rodriguez J."/>
            <person name="Simpson N.A."/>
            <person name="Stevens S.C."/>
            <person name="Stroub-Tahmassi C.A."/>
            <person name="Syed N."/>
            <person name="Torres S.E."/>
            <person name="Townsend C.W."/>
            <person name="White X.E."/>
            <person name="Willette C.E."/>
            <person name="Deming K.E."/>
            <person name="Simon S.E."/>
            <person name="Benjamin R.C."/>
            <person name="Hughes L.E."/>
            <person name="Hale R.H."/>
            <person name="Lamson-Kim T."/>
            <person name="Visi D.H."/>
            <person name="Allen M.S."/>
            <person name="Bradley K.W."/>
            <person name="Clarke D.Q."/>
            <person name="Lewis M.F."/>
            <person name="Barker L.P."/>
            <person name="Bailey C."/>
            <person name="Asai D.J."/>
            <person name="Garber M.L."/>
            <person name="Bowman C.A."/>
            <person name="Russell D.A."/>
            <person name="Pope W.H."/>
            <person name="Jacobs-Sera D."/>
            <person name="Hendrix R.W."/>
            <person name="Hatfull G.F."/>
        </authorList>
    </citation>
    <scope>NUCLEOTIDE SEQUENCE [LARGE SCALE GENOMIC DNA]</scope>
</reference>
<feature type="region of interest" description="Disordered" evidence="1">
    <location>
        <begin position="105"/>
        <end position="126"/>
    </location>
</feature>
<evidence type="ECO:0000313" key="3">
    <source>
        <dbReference type="Proteomes" id="UP000019119"/>
    </source>
</evidence>
<dbReference type="GeneID" id="18502768"/>
<dbReference type="OrthoDB" id="7422at10239"/>
<dbReference type="KEGG" id="vg:18502768"/>
<dbReference type="Proteomes" id="UP000019119">
    <property type="component" value="Segment"/>
</dbReference>